<proteinExistence type="predicted"/>
<evidence type="ECO:0000313" key="3">
    <source>
        <dbReference type="Proteomes" id="UP000244905"/>
    </source>
</evidence>
<dbReference type="EMBL" id="PUEC01000015">
    <property type="protein sequence ID" value="PWB02126.1"/>
    <property type="molecule type" value="Genomic_DNA"/>
</dbReference>
<dbReference type="AlphaFoldDB" id="A0A2V1IJQ8"/>
<dbReference type="SMART" id="SM00530">
    <property type="entry name" value="HTH_XRE"/>
    <property type="match status" value="1"/>
</dbReference>
<evidence type="ECO:0000313" key="2">
    <source>
        <dbReference type="EMBL" id="PWB02126.1"/>
    </source>
</evidence>
<feature type="domain" description="HTH cro/C1-type" evidence="1">
    <location>
        <begin position="30"/>
        <end position="85"/>
    </location>
</feature>
<accession>A0A2V1IJQ8</accession>
<name>A0A2V1IJQ8_9BACT</name>
<dbReference type="PROSITE" id="PS50943">
    <property type="entry name" value="HTH_CROC1"/>
    <property type="match status" value="1"/>
</dbReference>
<dbReference type="InterPro" id="IPR010982">
    <property type="entry name" value="Lambda_DNA-bd_dom_sf"/>
</dbReference>
<reference evidence="3" key="1">
    <citation type="submission" date="2018-02" db="EMBL/GenBank/DDBJ databases">
        <authorList>
            <person name="Clavel T."/>
            <person name="Strowig T."/>
        </authorList>
    </citation>
    <scope>NUCLEOTIDE SEQUENCE [LARGE SCALE GENOMIC DNA]</scope>
    <source>
        <strain evidence="3">DSM 103720</strain>
    </source>
</reference>
<dbReference type="Gene3D" id="1.10.260.40">
    <property type="entry name" value="lambda repressor-like DNA-binding domains"/>
    <property type="match status" value="1"/>
</dbReference>
<organism evidence="2 3">
    <name type="scientific">Duncaniella muris</name>
    <dbReference type="NCBI Taxonomy" id="2094150"/>
    <lineage>
        <taxon>Bacteria</taxon>
        <taxon>Pseudomonadati</taxon>
        <taxon>Bacteroidota</taxon>
        <taxon>Bacteroidia</taxon>
        <taxon>Bacteroidales</taxon>
        <taxon>Muribaculaceae</taxon>
        <taxon>Duncaniella</taxon>
    </lineage>
</organism>
<comment type="caution">
    <text evidence="2">The sequence shown here is derived from an EMBL/GenBank/DDBJ whole genome shotgun (WGS) entry which is preliminary data.</text>
</comment>
<gene>
    <name evidence="2" type="ORF">C5O23_07530</name>
</gene>
<evidence type="ECO:0000259" key="1">
    <source>
        <dbReference type="PROSITE" id="PS50943"/>
    </source>
</evidence>
<protein>
    <submittedName>
        <fullName evidence="2">XRE family transcriptional regulator</fullName>
    </submittedName>
</protein>
<dbReference type="CDD" id="cd00093">
    <property type="entry name" value="HTH_XRE"/>
    <property type="match status" value="1"/>
</dbReference>
<dbReference type="SUPFAM" id="SSF47413">
    <property type="entry name" value="lambda repressor-like DNA-binding domains"/>
    <property type="match status" value="1"/>
</dbReference>
<dbReference type="Proteomes" id="UP000244905">
    <property type="component" value="Unassembled WGS sequence"/>
</dbReference>
<dbReference type="InterPro" id="IPR001387">
    <property type="entry name" value="Cro/C1-type_HTH"/>
</dbReference>
<sequence>MIKMKLLNKNKYESSAYWTQLVQLMIFDNIKRYLDENHLTRTEFAARLGVSKGYVSQILNGDFDHKLSKLVELALACDMVPRIELMPKAYAEQVVENTYLQPKDWTQSSVYFRTIPFVKPEAKAPASAQSVKVLPVVGKSSVRIGSCDWGVAENRKSTNKIA</sequence>
<keyword evidence="3" id="KW-1185">Reference proteome</keyword>
<dbReference type="GO" id="GO:0003677">
    <property type="term" value="F:DNA binding"/>
    <property type="evidence" value="ECO:0007669"/>
    <property type="project" value="InterPro"/>
</dbReference>
<dbReference type="Pfam" id="PF01381">
    <property type="entry name" value="HTH_3"/>
    <property type="match status" value="1"/>
</dbReference>